<keyword evidence="1" id="KW-0812">Transmembrane</keyword>
<name>A0A1F7GAW8_9BACT</name>
<comment type="caution">
    <text evidence="2">The sequence shown here is derived from an EMBL/GenBank/DDBJ whole genome shotgun (WGS) entry which is preliminary data.</text>
</comment>
<dbReference type="EMBL" id="MFZF01000021">
    <property type="protein sequence ID" value="OGK16051.1"/>
    <property type="molecule type" value="Genomic_DNA"/>
</dbReference>
<accession>A0A1F7GAW8</accession>
<keyword evidence="1" id="KW-1133">Transmembrane helix</keyword>
<keyword evidence="1" id="KW-0472">Membrane</keyword>
<sequence>MKNKHHFKIDSNLSLKKKEPYKDKKEEQDSFFALAKYSSIGYYLVTPLLVGVFFGLLIDKLIKSSPYGVLFGLLLGTFATFYNLFKLTKEN</sequence>
<dbReference type="InterPro" id="IPR032820">
    <property type="entry name" value="ATPase_put"/>
</dbReference>
<proteinExistence type="predicted"/>
<evidence type="ECO:0000313" key="3">
    <source>
        <dbReference type="Proteomes" id="UP000178372"/>
    </source>
</evidence>
<feature type="transmembrane region" description="Helical" evidence="1">
    <location>
        <begin position="64"/>
        <end position="85"/>
    </location>
</feature>
<evidence type="ECO:0008006" key="4">
    <source>
        <dbReference type="Google" id="ProtNLM"/>
    </source>
</evidence>
<reference evidence="2 3" key="1">
    <citation type="journal article" date="2016" name="Nat. Commun.">
        <title>Thousands of microbial genomes shed light on interconnected biogeochemical processes in an aquifer system.</title>
        <authorList>
            <person name="Anantharaman K."/>
            <person name="Brown C.T."/>
            <person name="Hug L.A."/>
            <person name="Sharon I."/>
            <person name="Castelle C.J."/>
            <person name="Probst A.J."/>
            <person name="Thomas B.C."/>
            <person name="Singh A."/>
            <person name="Wilkins M.J."/>
            <person name="Karaoz U."/>
            <person name="Brodie E.L."/>
            <person name="Williams K.H."/>
            <person name="Hubbard S.S."/>
            <person name="Banfield J.F."/>
        </authorList>
    </citation>
    <scope>NUCLEOTIDE SEQUENCE [LARGE SCALE GENOMIC DNA]</scope>
</reference>
<protein>
    <recommendedName>
        <fullName evidence="4">ATP synthase subunit</fullName>
    </recommendedName>
</protein>
<feature type="transmembrane region" description="Helical" evidence="1">
    <location>
        <begin position="40"/>
        <end position="58"/>
    </location>
</feature>
<gene>
    <name evidence="2" type="ORF">A2690_01380</name>
</gene>
<dbReference type="Pfam" id="PF09527">
    <property type="entry name" value="ATPase_gene1"/>
    <property type="match status" value="1"/>
</dbReference>
<evidence type="ECO:0000313" key="2">
    <source>
        <dbReference type="EMBL" id="OGK16051.1"/>
    </source>
</evidence>
<dbReference type="Proteomes" id="UP000178372">
    <property type="component" value="Unassembled WGS sequence"/>
</dbReference>
<dbReference type="AlphaFoldDB" id="A0A1F7GAW8"/>
<evidence type="ECO:0000256" key="1">
    <source>
        <dbReference type="SAM" id="Phobius"/>
    </source>
</evidence>
<organism evidence="2 3">
    <name type="scientific">Candidatus Roizmanbacteria bacterium RIFCSPHIGHO2_01_FULL_39_12b</name>
    <dbReference type="NCBI Taxonomy" id="1802030"/>
    <lineage>
        <taxon>Bacteria</taxon>
        <taxon>Candidatus Roizmaniibacteriota</taxon>
    </lineage>
</organism>